<name>A0ACB6S4X8_9PLEO</name>
<accession>A0ACB6S4X8</accession>
<proteinExistence type="predicted"/>
<keyword evidence="2" id="KW-1185">Reference proteome</keyword>
<evidence type="ECO:0000313" key="2">
    <source>
        <dbReference type="Proteomes" id="UP000799754"/>
    </source>
</evidence>
<dbReference type="Proteomes" id="UP000799754">
    <property type="component" value="Unassembled WGS sequence"/>
</dbReference>
<evidence type="ECO:0000313" key="1">
    <source>
        <dbReference type="EMBL" id="KAF2629027.1"/>
    </source>
</evidence>
<reference evidence="1" key="1">
    <citation type="journal article" date="2020" name="Stud. Mycol.">
        <title>101 Dothideomycetes genomes: a test case for predicting lifestyles and emergence of pathogens.</title>
        <authorList>
            <person name="Haridas S."/>
            <person name="Albert R."/>
            <person name="Binder M."/>
            <person name="Bloem J."/>
            <person name="Labutti K."/>
            <person name="Salamov A."/>
            <person name="Andreopoulos B."/>
            <person name="Baker S."/>
            <person name="Barry K."/>
            <person name="Bills G."/>
            <person name="Bluhm B."/>
            <person name="Cannon C."/>
            <person name="Castanera R."/>
            <person name="Culley D."/>
            <person name="Daum C."/>
            <person name="Ezra D."/>
            <person name="Gonzalez J."/>
            <person name="Henrissat B."/>
            <person name="Kuo A."/>
            <person name="Liang C."/>
            <person name="Lipzen A."/>
            <person name="Lutzoni F."/>
            <person name="Magnuson J."/>
            <person name="Mondo S."/>
            <person name="Nolan M."/>
            <person name="Ohm R."/>
            <person name="Pangilinan J."/>
            <person name="Park H.-J."/>
            <person name="Ramirez L."/>
            <person name="Alfaro M."/>
            <person name="Sun H."/>
            <person name="Tritt A."/>
            <person name="Yoshinaga Y."/>
            <person name="Zwiers L.-H."/>
            <person name="Turgeon B."/>
            <person name="Goodwin S."/>
            <person name="Spatafora J."/>
            <person name="Crous P."/>
            <person name="Grigoriev I."/>
        </authorList>
    </citation>
    <scope>NUCLEOTIDE SEQUENCE</scope>
    <source>
        <strain evidence="1">CBS 525.71</strain>
    </source>
</reference>
<sequence length="262" mass="29258">MSSHFPHLPCISQTTLSTSTDPRKRGRGRPRVHERDENDKTIILLNPDGSRVVPVQKYNKVKKASKAGGSQKADADTDDETSAPTPKPKKRKAMDEAGCSQPSKAKKFKKGKKVEEYAEDEVSATPRGSQVCVASLLAEQRVHRDLLKSAVQYEQSLEEVSGVKKRRKDEEALAYETPFSPLFTERNFTVMPLEPLYTSQPVLDGPSRPRTITSFITGKPMTMWSMGTRWAGCKLENCLPVHDGPRLGESPELEEVFFHFGI</sequence>
<organism evidence="1 2">
    <name type="scientific">Macroventuria anomochaeta</name>
    <dbReference type="NCBI Taxonomy" id="301207"/>
    <lineage>
        <taxon>Eukaryota</taxon>
        <taxon>Fungi</taxon>
        <taxon>Dikarya</taxon>
        <taxon>Ascomycota</taxon>
        <taxon>Pezizomycotina</taxon>
        <taxon>Dothideomycetes</taxon>
        <taxon>Pleosporomycetidae</taxon>
        <taxon>Pleosporales</taxon>
        <taxon>Pleosporineae</taxon>
        <taxon>Didymellaceae</taxon>
        <taxon>Macroventuria</taxon>
    </lineage>
</organism>
<dbReference type="EMBL" id="MU006711">
    <property type="protein sequence ID" value="KAF2629027.1"/>
    <property type="molecule type" value="Genomic_DNA"/>
</dbReference>
<protein>
    <submittedName>
        <fullName evidence="1">Uncharacterized protein</fullName>
    </submittedName>
</protein>
<gene>
    <name evidence="1" type="ORF">BU25DRAFT_420445</name>
</gene>
<comment type="caution">
    <text evidence="1">The sequence shown here is derived from an EMBL/GenBank/DDBJ whole genome shotgun (WGS) entry which is preliminary data.</text>
</comment>